<accession>A0ABQ3B4R7</accession>
<dbReference type="InterPro" id="IPR046556">
    <property type="entry name" value="DUF6710"/>
</dbReference>
<gene>
    <name evidence="1" type="ORF">GCM10011613_25080</name>
</gene>
<dbReference type="Proteomes" id="UP000619761">
    <property type="component" value="Unassembled WGS sequence"/>
</dbReference>
<evidence type="ECO:0008006" key="3">
    <source>
        <dbReference type="Google" id="ProtNLM"/>
    </source>
</evidence>
<proteinExistence type="predicted"/>
<protein>
    <recommendedName>
        <fullName evidence="3">Fip</fullName>
    </recommendedName>
</protein>
<evidence type="ECO:0000313" key="2">
    <source>
        <dbReference type="Proteomes" id="UP000619761"/>
    </source>
</evidence>
<reference evidence="2" key="1">
    <citation type="journal article" date="2019" name="Int. J. Syst. Evol. Microbiol.">
        <title>The Global Catalogue of Microorganisms (GCM) 10K type strain sequencing project: providing services to taxonomists for standard genome sequencing and annotation.</title>
        <authorList>
            <consortium name="The Broad Institute Genomics Platform"/>
            <consortium name="The Broad Institute Genome Sequencing Center for Infectious Disease"/>
            <person name="Wu L."/>
            <person name="Ma J."/>
        </authorList>
    </citation>
    <scope>NUCLEOTIDE SEQUENCE [LARGE SCALE GENOMIC DNA]</scope>
    <source>
        <strain evidence="2">KCTC 32239</strain>
    </source>
</reference>
<keyword evidence="2" id="KW-1185">Reference proteome</keyword>
<comment type="caution">
    <text evidence="1">The sequence shown here is derived from an EMBL/GenBank/DDBJ whole genome shotgun (WGS) entry which is preliminary data.</text>
</comment>
<name>A0ABQ3B4R7_9GAMM</name>
<sequence length="232" mass="26370">MTFLKSLLRKKAPDGETENESNAFENLMMRAKIFANQKNVAALEDLQKLVMRPIQSLRMVDVYFKPDHKSLGVYHIWNDFGLNYVPGLDNSFISHLIENQIEKEDLPVAKLGRDIVLPSGWSPSSIMNSLGRIGEGRKSGPWEQDSNHQLHYWYPLNIFWVGGGNHSITVGIILSEGVIKSAEGYDLTKLYEHVYFNGQCWIDTHSGKAIGTPIYKELGYVYEIGRLILQVK</sequence>
<dbReference type="Pfam" id="PF20457">
    <property type="entry name" value="DUF6710"/>
    <property type="match status" value="1"/>
</dbReference>
<dbReference type="EMBL" id="BMYZ01000002">
    <property type="protein sequence ID" value="GGY79241.1"/>
    <property type="molecule type" value="Genomic_DNA"/>
</dbReference>
<organism evidence="1 2">
    <name type="scientific">Cellvibrio zantedeschiae</name>
    <dbReference type="NCBI Taxonomy" id="1237077"/>
    <lineage>
        <taxon>Bacteria</taxon>
        <taxon>Pseudomonadati</taxon>
        <taxon>Pseudomonadota</taxon>
        <taxon>Gammaproteobacteria</taxon>
        <taxon>Cellvibrionales</taxon>
        <taxon>Cellvibrionaceae</taxon>
        <taxon>Cellvibrio</taxon>
    </lineage>
</organism>
<evidence type="ECO:0000313" key="1">
    <source>
        <dbReference type="EMBL" id="GGY79241.1"/>
    </source>
</evidence>
<dbReference type="RefSeq" id="WP_189419117.1">
    <property type="nucleotide sequence ID" value="NZ_BMYZ01000002.1"/>
</dbReference>